<protein>
    <submittedName>
        <fullName evidence="2">DUF3445 domain-containing protein</fullName>
    </submittedName>
    <submittedName>
        <fullName evidence="1">NADH dehydrogenase</fullName>
    </submittedName>
</protein>
<reference evidence="2 4" key="2">
    <citation type="submission" date="2020-02" db="EMBL/GenBank/DDBJ databases">
        <title>Genome sequence of Parvularcula flava strain NH6-79.</title>
        <authorList>
            <person name="Abdul Karim M.H."/>
            <person name="Lam M.Q."/>
            <person name="Chen S.J."/>
            <person name="Yahya A."/>
            <person name="Shahir S."/>
            <person name="Shamsir M.S."/>
            <person name="Chong C.S."/>
        </authorList>
    </citation>
    <scope>NUCLEOTIDE SEQUENCE [LARGE SCALE GENOMIC DNA]</scope>
    <source>
        <strain evidence="2 4">NH6-79</strain>
    </source>
</reference>
<dbReference type="Pfam" id="PF11927">
    <property type="entry name" value="HODM_asu-like"/>
    <property type="match status" value="1"/>
</dbReference>
<evidence type="ECO:0000313" key="3">
    <source>
        <dbReference type="Proteomes" id="UP000621856"/>
    </source>
</evidence>
<comment type="caution">
    <text evidence="1">The sequence shown here is derived from an EMBL/GenBank/DDBJ whole genome shotgun (WGS) entry which is preliminary data.</text>
</comment>
<evidence type="ECO:0000313" key="2">
    <source>
        <dbReference type="EMBL" id="NHK28298.1"/>
    </source>
</evidence>
<dbReference type="AlphaFoldDB" id="A0A8J3A7D0"/>
<evidence type="ECO:0000313" key="4">
    <source>
        <dbReference type="Proteomes" id="UP000818603"/>
    </source>
</evidence>
<proteinExistence type="predicted"/>
<sequence length="302" mass="33549">MTAFRHTPYDGTALPFTMGLAPCAEEDWIEQDDHMTDHLLQKDRLLTQRPAAVYRTTDGMHTAESELLDLLRKHLPHTFPHLYESDGDIITIKPMGVTYTVADFADAPLALAGRLVQEDFCLIRPRDDGTHELAAACLGFPSSWRLADKIGKPLEAVHGPVPDYKGDLAPRVNRLFTRLPDNQILWRMNWSLDEGNALHRPQPHSHDAWLDTGGDPLDHLSIRTERQTVRRLPQTGLIVFTIKIGLDPLGALAHHRNAAALAQGMHDQLNAMTEAQAAYKGLARARPVILKRLADIASGGLS</sequence>
<dbReference type="EMBL" id="BMGZ01000002">
    <property type="protein sequence ID" value="GGH98057.1"/>
    <property type="molecule type" value="Genomic_DNA"/>
</dbReference>
<dbReference type="InterPro" id="IPR021848">
    <property type="entry name" value="HODM_asu-like"/>
</dbReference>
<name>A0A8J3A7D0_9PROT</name>
<dbReference type="Proteomes" id="UP000818603">
    <property type="component" value="Unassembled WGS sequence"/>
</dbReference>
<evidence type="ECO:0000313" key="1">
    <source>
        <dbReference type="EMBL" id="GGH98057.1"/>
    </source>
</evidence>
<reference evidence="1" key="3">
    <citation type="submission" date="2020-09" db="EMBL/GenBank/DDBJ databases">
        <authorList>
            <person name="Sun Q."/>
            <person name="Zhou Y."/>
        </authorList>
    </citation>
    <scope>NUCLEOTIDE SEQUENCE</scope>
    <source>
        <strain evidence="1">CGMCC 1.14984</strain>
    </source>
</reference>
<gene>
    <name evidence="2" type="ORF">FF098_010310</name>
    <name evidence="1" type="ORF">GCM10011355_20750</name>
</gene>
<accession>A0A8J3A7D0</accession>
<reference evidence="1" key="1">
    <citation type="journal article" date="2014" name="Int. J. Syst. Evol. Microbiol.">
        <title>Complete genome sequence of Corynebacterium casei LMG S-19264T (=DSM 44701T), isolated from a smear-ripened cheese.</title>
        <authorList>
            <consortium name="US DOE Joint Genome Institute (JGI-PGF)"/>
            <person name="Walter F."/>
            <person name="Albersmeier A."/>
            <person name="Kalinowski J."/>
            <person name="Ruckert C."/>
        </authorList>
    </citation>
    <scope>NUCLEOTIDE SEQUENCE</scope>
    <source>
        <strain evidence="1">CGMCC 1.14984</strain>
    </source>
</reference>
<dbReference type="EMBL" id="VCJR02000002">
    <property type="protein sequence ID" value="NHK28298.1"/>
    <property type="molecule type" value="Genomic_DNA"/>
</dbReference>
<keyword evidence="4" id="KW-1185">Reference proteome</keyword>
<dbReference type="Proteomes" id="UP000621856">
    <property type="component" value="Unassembled WGS sequence"/>
</dbReference>
<dbReference type="RefSeq" id="WP_155140183.1">
    <property type="nucleotide sequence ID" value="NZ_BMGZ01000002.1"/>
</dbReference>
<organism evidence="1 3">
    <name type="scientific">Aquisalinus luteolus</name>
    <dbReference type="NCBI Taxonomy" id="1566827"/>
    <lineage>
        <taxon>Bacteria</taxon>
        <taxon>Pseudomonadati</taxon>
        <taxon>Pseudomonadota</taxon>
        <taxon>Alphaproteobacteria</taxon>
        <taxon>Parvularculales</taxon>
        <taxon>Parvularculaceae</taxon>
        <taxon>Aquisalinus</taxon>
    </lineage>
</organism>